<evidence type="ECO:0000313" key="3">
    <source>
        <dbReference type="Proteomes" id="UP000295163"/>
    </source>
</evidence>
<evidence type="ECO:0000256" key="1">
    <source>
        <dbReference type="SAM" id="MobiDB-lite"/>
    </source>
</evidence>
<reference evidence="2 3" key="1">
    <citation type="submission" date="2019-03" db="EMBL/GenBank/DDBJ databases">
        <title>Genome Sequencing and Assembly of Various Microbes Isolated from Partially Reclaimed Soil and Acid Mine Drainage (AMD) Site.</title>
        <authorList>
            <person name="Steinbock B."/>
            <person name="Bechtold R."/>
            <person name="Sevigny J.L."/>
            <person name="Thomas D."/>
            <person name="Cuthill L.R."/>
            <person name="Aveiro Johannsen E.J."/>
            <person name="Thomas K."/>
            <person name="Ghosh A."/>
        </authorList>
    </citation>
    <scope>NUCLEOTIDE SEQUENCE [LARGE SCALE GENOMIC DNA]</scope>
    <source>
        <strain evidence="2 3">S-A3</strain>
    </source>
</reference>
<dbReference type="EMBL" id="SMZT01000002">
    <property type="protein sequence ID" value="TDL44392.1"/>
    <property type="molecule type" value="Genomic_DNA"/>
</dbReference>
<comment type="caution">
    <text evidence="2">The sequence shown here is derived from an EMBL/GenBank/DDBJ whole genome shotgun (WGS) entry which is preliminary data.</text>
</comment>
<name>A0A4R5YGP6_KOCRO</name>
<dbReference type="Proteomes" id="UP000295163">
    <property type="component" value="Unassembled WGS sequence"/>
</dbReference>
<proteinExistence type="predicted"/>
<sequence>MSQQQHPGTTDEKAAPSPLRAVRDDPRDAPSAPVHCGEPMPVRTLDFAEVQDRVNHAVAQAALDGRQLHACACGFLQEAPLPAGAAASIVPDGETMLFRPFFTRRVLAAAGRVETAEWSFDQALADAGPLAAPDAQEQARRLCAFEAGLEAERWRLDQALESLRDELRLAVRHGVPITLLAREAALDEADVVDLLHLGDVPATPTAAPAATSAVTPLATSPAAGTGPALAAAC</sequence>
<feature type="region of interest" description="Disordered" evidence="1">
    <location>
        <begin position="1"/>
        <end position="38"/>
    </location>
</feature>
<gene>
    <name evidence="2" type="ORF">E2R59_04705</name>
</gene>
<accession>A0A4R5YGP6</accession>
<evidence type="ECO:0000313" key="2">
    <source>
        <dbReference type="EMBL" id="TDL44392.1"/>
    </source>
</evidence>
<protein>
    <submittedName>
        <fullName evidence="2">Uncharacterized protein</fullName>
    </submittedName>
</protein>
<dbReference type="AlphaFoldDB" id="A0A4R5YGP6"/>
<dbReference type="GeneID" id="64346704"/>
<dbReference type="RefSeq" id="WP_133409498.1">
    <property type="nucleotide sequence ID" value="NZ_SMZT01000002.1"/>
</dbReference>
<organism evidence="2 3">
    <name type="scientific">Kocuria rosea</name>
    <name type="common">Deinococcus erythromyxa</name>
    <name type="synonym">Micrococcus rubens</name>
    <dbReference type="NCBI Taxonomy" id="1275"/>
    <lineage>
        <taxon>Bacteria</taxon>
        <taxon>Bacillati</taxon>
        <taxon>Actinomycetota</taxon>
        <taxon>Actinomycetes</taxon>
        <taxon>Micrococcales</taxon>
        <taxon>Micrococcaceae</taxon>
        <taxon>Kocuria</taxon>
    </lineage>
</organism>